<sequence length="103" mass="11079">MATLSGVYGGSAWRYRQRQHTVESTAALDDNAQCDLDNTHEPSHTVAPFHLLGETPSFCKGPYSNICIPVAVLAAVPGKGGGLLEKPVIEKVAPDRESEFDLK</sequence>
<protein>
    <submittedName>
        <fullName evidence="1">Uncharacterized protein</fullName>
    </submittedName>
</protein>
<evidence type="ECO:0000313" key="2">
    <source>
        <dbReference type="Proteomes" id="UP000053144"/>
    </source>
</evidence>
<name>A0A0L9ULF2_PHAAN</name>
<organism evidence="1 2">
    <name type="scientific">Phaseolus angularis</name>
    <name type="common">Azuki bean</name>
    <name type="synonym">Vigna angularis</name>
    <dbReference type="NCBI Taxonomy" id="3914"/>
    <lineage>
        <taxon>Eukaryota</taxon>
        <taxon>Viridiplantae</taxon>
        <taxon>Streptophyta</taxon>
        <taxon>Embryophyta</taxon>
        <taxon>Tracheophyta</taxon>
        <taxon>Spermatophyta</taxon>
        <taxon>Magnoliopsida</taxon>
        <taxon>eudicotyledons</taxon>
        <taxon>Gunneridae</taxon>
        <taxon>Pentapetalae</taxon>
        <taxon>rosids</taxon>
        <taxon>fabids</taxon>
        <taxon>Fabales</taxon>
        <taxon>Fabaceae</taxon>
        <taxon>Papilionoideae</taxon>
        <taxon>50 kb inversion clade</taxon>
        <taxon>NPAAA clade</taxon>
        <taxon>indigoferoid/millettioid clade</taxon>
        <taxon>Phaseoleae</taxon>
        <taxon>Vigna</taxon>
    </lineage>
</organism>
<reference evidence="2" key="1">
    <citation type="journal article" date="2015" name="Proc. Natl. Acad. Sci. U.S.A.">
        <title>Genome sequencing of adzuki bean (Vigna angularis) provides insight into high starch and low fat accumulation and domestication.</title>
        <authorList>
            <person name="Yang K."/>
            <person name="Tian Z."/>
            <person name="Chen C."/>
            <person name="Luo L."/>
            <person name="Zhao B."/>
            <person name="Wang Z."/>
            <person name="Yu L."/>
            <person name="Li Y."/>
            <person name="Sun Y."/>
            <person name="Li W."/>
            <person name="Chen Y."/>
            <person name="Li Y."/>
            <person name="Zhang Y."/>
            <person name="Ai D."/>
            <person name="Zhao J."/>
            <person name="Shang C."/>
            <person name="Ma Y."/>
            <person name="Wu B."/>
            <person name="Wang M."/>
            <person name="Gao L."/>
            <person name="Sun D."/>
            <person name="Zhang P."/>
            <person name="Guo F."/>
            <person name="Wang W."/>
            <person name="Li Y."/>
            <person name="Wang J."/>
            <person name="Varshney R.K."/>
            <person name="Wang J."/>
            <person name="Ling H.Q."/>
            <person name="Wan P."/>
        </authorList>
    </citation>
    <scope>NUCLEOTIDE SEQUENCE</scope>
    <source>
        <strain evidence="2">cv. Jingnong 6</strain>
    </source>
</reference>
<dbReference type="STRING" id="3914.A0A0L9ULF2"/>
<dbReference type="Proteomes" id="UP000053144">
    <property type="component" value="Chromosome 5"/>
</dbReference>
<dbReference type="AlphaFoldDB" id="A0A0L9ULF2"/>
<evidence type="ECO:0000313" key="1">
    <source>
        <dbReference type="EMBL" id="KOM43573.1"/>
    </source>
</evidence>
<gene>
    <name evidence="1" type="ORF">LR48_Vigan05g117800</name>
</gene>
<accession>A0A0L9ULF2</accession>
<proteinExistence type="predicted"/>
<dbReference type="Gramene" id="KOM43573">
    <property type="protein sequence ID" value="KOM43573"/>
    <property type="gene ID" value="LR48_Vigan05g117800"/>
</dbReference>
<dbReference type="EMBL" id="CM003375">
    <property type="protein sequence ID" value="KOM43573.1"/>
    <property type="molecule type" value="Genomic_DNA"/>
</dbReference>